<dbReference type="Gene3D" id="2.40.10.10">
    <property type="entry name" value="Trypsin-like serine proteases"/>
    <property type="match status" value="1"/>
</dbReference>
<dbReference type="EMBL" id="GAKP01010317">
    <property type="protein sequence ID" value="JAC48635.1"/>
    <property type="molecule type" value="Transcribed_RNA"/>
</dbReference>
<dbReference type="InterPro" id="IPR001314">
    <property type="entry name" value="Peptidase_S1A"/>
</dbReference>
<keyword evidence="5" id="KW-1015">Disulfide bond</keyword>
<accession>A0A034W3C9</accession>
<keyword evidence="3" id="KW-0378">Hydrolase</keyword>
<dbReference type="InterPro" id="IPR050430">
    <property type="entry name" value="Peptidase_S1"/>
</dbReference>
<dbReference type="Pfam" id="PF00089">
    <property type="entry name" value="Trypsin"/>
    <property type="match status" value="1"/>
</dbReference>
<protein>
    <submittedName>
        <fullName evidence="9">Kallikrein-14</fullName>
    </submittedName>
</protein>
<keyword evidence="7" id="KW-0732">Signal</keyword>
<evidence type="ECO:0000256" key="3">
    <source>
        <dbReference type="ARBA" id="ARBA00022801"/>
    </source>
</evidence>
<dbReference type="PANTHER" id="PTHR24276:SF91">
    <property type="entry name" value="AT26814P-RELATED"/>
    <property type="match status" value="1"/>
</dbReference>
<evidence type="ECO:0000256" key="4">
    <source>
        <dbReference type="ARBA" id="ARBA00022825"/>
    </source>
</evidence>
<reference evidence="9" key="1">
    <citation type="journal article" date="2014" name="BMC Genomics">
        <title>Characterizing the developmental transcriptome of the oriental fruit fly, Bactrocera dorsalis (Diptera: Tephritidae) through comparative genomic analysis with Drosophila melanogaster utilizing modENCODE datasets.</title>
        <authorList>
            <person name="Geib S.M."/>
            <person name="Calla B."/>
            <person name="Hall B."/>
            <person name="Hou S."/>
            <person name="Manoukis N.C."/>
        </authorList>
    </citation>
    <scope>NUCLEOTIDE SEQUENCE</scope>
    <source>
        <strain evidence="9">Punador</strain>
    </source>
</reference>
<comment type="similarity">
    <text evidence="1">Belongs to the peptidase S1 family.</text>
</comment>
<evidence type="ECO:0000313" key="9">
    <source>
        <dbReference type="EMBL" id="JAC48635.1"/>
    </source>
</evidence>
<dbReference type="CDD" id="cd00190">
    <property type="entry name" value="Tryp_SPc"/>
    <property type="match status" value="1"/>
</dbReference>
<keyword evidence="6" id="KW-0812">Transmembrane</keyword>
<evidence type="ECO:0000256" key="7">
    <source>
        <dbReference type="SAM" id="SignalP"/>
    </source>
</evidence>
<gene>
    <name evidence="9" type="primary">KLK14</name>
</gene>
<dbReference type="AlphaFoldDB" id="A0A034W3C9"/>
<sequence>MKMWQNFWLQTVGCLFVTLLLAHSSYAGSVSVHSKNTHPVLTEYDSKIFGGSPVAITSAPWQVSVRLLLFEIQLGQGHICGGAVITSRLIITAAHCLIYPNTTQPIYRLPSELTVVMGSIYLEEVTPYTLQYNVQQLVPHPEFSLTPLQNDLALLFIDGKIPANYPTVAPIAINQMALDAGVNCSVTGWSIAAKGVNWPVLLAAVLPVISTQQCNSSYSGQISAGMICAGNQSNNVTNAFQGGSGGPLVCNGKLSGIVSWDSGYPEVCTNLSAYYNWITMTNSTFNYDYYGGAMGLHLGAQQMVLGILCLLVTLFLSQAAFIK</sequence>
<dbReference type="PROSITE" id="PS00134">
    <property type="entry name" value="TRYPSIN_HIS"/>
    <property type="match status" value="1"/>
</dbReference>
<dbReference type="InterPro" id="IPR043504">
    <property type="entry name" value="Peptidase_S1_PA_chymotrypsin"/>
</dbReference>
<evidence type="ECO:0000259" key="8">
    <source>
        <dbReference type="PROSITE" id="PS50240"/>
    </source>
</evidence>
<dbReference type="GO" id="GO:0004252">
    <property type="term" value="F:serine-type endopeptidase activity"/>
    <property type="evidence" value="ECO:0007669"/>
    <property type="project" value="InterPro"/>
</dbReference>
<feature type="signal peptide" evidence="7">
    <location>
        <begin position="1"/>
        <end position="27"/>
    </location>
</feature>
<dbReference type="FunFam" id="2.40.10.10:FF:000068">
    <property type="entry name" value="transmembrane protease serine 2"/>
    <property type="match status" value="1"/>
</dbReference>
<evidence type="ECO:0000256" key="6">
    <source>
        <dbReference type="SAM" id="Phobius"/>
    </source>
</evidence>
<feature type="chain" id="PRO_5001557511" evidence="7">
    <location>
        <begin position="28"/>
        <end position="323"/>
    </location>
</feature>
<dbReference type="PROSITE" id="PS50240">
    <property type="entry name" value="TRYPSIN_DOM"/>
    <property type="match status" value="1"/>
</dbReference>
<dbReference type="InterPro" id="IPR018114">
    <property type="entry name" value="TRYPSIN_HIS"/>
</dbReference>
<evidence type="ECO:0000256" key="2">
    <source>
        <dbReference type="ARBA" id="ARBA00022670"/>
    </source>
</evidence>
<dbReference type="InterPro" id="IPR001254">
    <property type="entry name" value="Trypsin_dom"/>
</dbReference>
<keyword evidence="2" id="KW-0645">Protease</keyword>
<keyword evidence="6" id="KW-1133">Transmembrane helix</keyword>
<dbReference type="OrthoDB" id="10059102at2759"/>
<keyword evidence="6" id="KW-0472">Membrane</keyword>
<keyword evidence="4" id="KW-0720">Serine protease</keyword>
<organism evidence="9">
    <name type="scientific">Bactrocera dorsalis</name>
    <name type="common">Oriental fruit fly</name>
    <name type="synonym">Dacus dorsalis</name>
    <dbReference type="NCBI Taxonomy" id="27457"/>
    <lineage>
        <taxon>Eukaryota</taxon>
        <taxon>Metazoa</taxon>
        <taxon>Ecdysozoa</taxon>
        <taxon>Arthropoda</taxon>
        <taxon>Hexapoda</taxon>
        <taxon>Insecta</taxon>
        <taxon>Pterygota</taxon>
        <taxon>Neoptera</taxon>
        <taxon>Endopterygota</taxon>
        <taxon>Diptera</taxon>
        <taxon>Brachycera</taxon>
        <taxon>Muscomorpha</taxon>
        <taxon>Tephritoidea</taxon>
        <taxon>Tephritidae</taxon>
        <taxon>Bactrocera</taxon>
        <taxon>Bactrocera</taxon>
    </lineage>
</organism>
<dbReference type="SUPFAM" id="SSF50494">
    <property type="entry name" value="Trypsin-like serine proteases"/>
    <property type="match status" value="1"/>
</dbReference>
<evidence type="ECO:0000256" key="1">
    <source>
        <dbReference type="ARBA" id="ARBA00007664"/>
    </source>
</evidence>
<proteinExistence type="inferred from homology"/>
<dbReference type="SMART" id="SM00020">
    <property type="entry name" value="Tryp_SPc"/>
    <property type="match status" value="1"/>
</dbReference>
<dbReference type="PRINTS" id="PR00722">
    <property type="entry name" value="CHYMOTRYPSIN"/>
</dbReference>
<dbReference type="GO" id="GO:0006508">
    <property type="term" value="P:proteolysis"/>
    <property type="evidence" value="ECO:0007669"/>
    <property type="project" value="UniProtKB-KW"/>
</dbReference>
<dbReference type="PANTHER" id="PTHR24276">
    <property type="entry name" value="POLYSERASE-RELATED"/>
    <property type="match status" value="1"/>
</dbReference>
<feature type="transmembrane region" description="Helical" evidence="6">
    <location>
        <begin position="303"/>
        <end position="322"/>
    </location>
</feature>
<feature type="domain" description="Peptidase S1" evidence="8">
    <location>
        <begin position="48"/>
        <end position="283"/>
    </location>
</feature>
<dbReference type="InterPro" id="IPR009003">
    <property type="entry name" value="Peptidase_S1_PA"/>
</dbReference>
<name>A0A034W3C9_BACDO</name>
<evidence type="ECO:0000256" key="5">
    <source>
        <dbReference type="ARBA" id="ARBA00023157"/>
    </source>
</evidence>